<dbReference type="Proteomes" id="UP000887567">
    <property type="component" value="Unplaced"/>
</dbReference>
<sequence length="111" mass="12372">IYVSSEPKTESNANIDCIGRGLSLAKITEQGVNEMLQKMFQSDFWIGLKKGGSGWAWRADSSLLQADDYSNWVPGELTNNGGGNCVIMDWTSGKWKRKKCNNNLYPFVCSN</sequence>
<dbReference type="InterPro" id="IPR016187">
    <property type="entry name" value="CTDL_fold"/>
</dbReference>
<evidence type="ECO:0000313" key="3">
    <source>
        <dbReference type="EnsemblMetazoa" id="XP_020893947.1"/>
    </source>
</evidence>
<dbReference type="InterPro" id="IPR018378">
    <property type="entry name" value="C-type_lectin_CS"/>
</dbReference>
<proteinExistence type="predicted"/>
<name>A0A913WTQ0_EXADI</name>
<dbReference type="SMART" id="SM00034">
    <property type="entry name" value="CLECT"/>
    <property type="match status" value="1"/>
</dbReference>
<dbReference type="SUPFAM" id="SSF56436">
    <property type="entry name" value="C-type lectin-like"/>
    <property type="match status" value="1"/>
</dbReference>
<evidence type="ECO:0000313" key="4">
    <source>
        <dbReference type="Proteomes" id="UP000887567"/>
    </source>
</evidence>
<dbReference type="InterPro" id="IPR050801">
    <property type="entry name" value="Ca-Dep_Lectins_ImmuneDev"/>
</dbReference>
<dbReference type="PROSITE" id="PS00615">
    <property type="entry name" value="C_TYPE_LECTIN_1"/>
    <property type="match status" value="1"/>
</dbReference>
<dbReference type="AlphaFoldDB" id="A0A913WTQ0"/>
<dbReference type="Gene3D" id="3.10.100.10">
    <property type="entry name" value="Mannose-Binding Protein A, subunit A"/>
    <property type="match status" value="1"/>
</dbReference>
<keyword evidence="4" id="KW-1185">Reference proteome</keyword>
<dbReference type="RefSeq" id="XP_020893947.1">
    <property type="nucleotide sequence ID" value="XM_021038288.1"/>
</dbReference>
<dbReference type="CDD" id="cd00037">
    <property type="entry name" value="CLECT"/>
    <property type="match status" value="1"/>
</dbReference>
<dbReference type="PROSITE" id="PS50041">
    <property type="entry name" value="C_TYPE_LECTIN_2"/>
    <property type="match status" value="1"/>
</dbReference>
<feature type="domain" description="C-type lectin" evidence="2">
    <location>
        <begin position="1"/>
        <end position="101"/>
    </location>
</feature>
<organism evidence="3 4">
    <name type="scientific">Exaiptasia diaphana</name>
    <name type="common">Tropical sea anemone</name>
    <name type="synonym">Aiptasia pulchella</name>
    <dbReference type="NCBI Taxonomy" id="2652724"/>
    <lineage>
        <taxon>Eukaryota</taxon>
        <taxon>Metazoa</taxon>
        <taxon>Cnidaria</taxon>
        <taxon>Anthozoa</taxon>
        <taxon>Hexacorallia</taxon>
        <taxon>Actiniaria</taxon>
        <taxon>Aiptasiidae</taxon>
        <taxon>Exaiptasia</taxon>
    </lineage>
</organism>
<dbReference type="Pfam" id="PF00059">
    <property type="entry name" value="Lectin_C"/>
    <property type="match status" value="1"/>
</dbReference>
<dbReference type="KEGG" id="epa:110233044"/>
<dbReference type="PANTHER" id="PTHR22801">
    <property type="entry name" value="LITHOSTATHINE"/>
    <property type="match status" value="1"/>
</dbReference>
<dbReference type="PANTHER" id="PTHR22801:SF63">
    <property type="entry name" value="C-TYPE LECTIN DOMAIN-CONTAINING PROTEIN"/>
    <property type="match status" value="1"/>
</dbReference>
<dbReference type="OrthoDB" id="337038at2759"/>
<dbReference type="InterPro" id="IPR016186">
    <property type="entry name" value="C-type_lectin-like/link_sf"/>
</dbReference>
<dbReference type="InterPro" id="IPR001304">
    <property type="entry name" value="C-type_lectin-like"/>
</dbReference>
<evidence type="ECO:0000259" key="2">
    <source>
        <dbReference type="PROSITE" id="PS50041"/>
    </source>
</evidence>
<dbReference type="GeneID" id="110233044"/>
<evidence type="ECO:0000256" key="1">
    <source>
        <dbReference type="ARBA" id="ARBA00023157"/>
    </source>
</evidence>
<accession>A0A913WTQ0</accession>
<reference evidence="3" key="1">
    <citation type="submission" date="2022-11" db="UniProtKB">
        <authorList>
            <consortium name="EnsemblMetazoa"/>
        </authorList>
    </citation>
    <scope>IDENTIFICATION</scope>
</reference>
<protein>
    <recommendedName>
        <fullName evidence="2">C-type lectin domain-containing protein</fullName>
    </recommendedName>
</protein>
<dbReference type="EnsemblMetazoa" id="XM_021038288.1">
    <property type="protein sequence ID" value="XP_020893947.1"/>
    <property type="gene ID" value="LOC110233044"/>
</dbReference>
<keyword evidence="1" id="KW-1015">Disulfide bond</keyword>